<dbReference type="SMART" id="SM00930">
    <property type="entry name" value="NIL"/>
    <property type="match status" value="1"/>
</dbReference>
<keyword evidence="8" id="KW-1278">Translocase</keyword>
<dbReference type="InterPro" id="IPR027417">
    <property type="entry name" value="P-loop_NTPase"/>
</dbReference>
<dbReference type="PROSITE" id="PS00211">
    <property type="entry name" value="ABC_TRANSPORTER_1"/>
    <property type="match status" value="1"/>
</dbReference>
<dbReference type="Gene3D" id="3.40.50.300">
    <property type="entry name" value="P-loop containing nucleotide triphosphate hydrolases"/>
    <property type="match status" value="1"/>
</dbReference>
<evidence type="ECO:0000256" key="9">
    <source>
        <dbReference type="ARBA" id="ARBA00022970"/>
    </source>
</evidence>
<sequence>MIEIKHLSKSFNNHKVLDDISLHVNAGEIFAIVGHSGAGKSTLLRCINGLERFSDGTLSVLDKEVKTLNEQGLNELRSHIGMIFQNFSLLNQKNVYENIALPMRVWGYRKEEIQQRVDELLKLVGLESKKYVYPKELSGGQKQRVAIARALTLKPKILLSDEATSALDPNTTQSILELLQEINQNLGVTIIIVTHEMDVVKKVASRALLLEDGKVIGLGRIEDLFLRPDEKMMRFLGEDEELPSEGVNIRLFFPSEVSYQPIVTQMARELNVNFNIVWGKLEKLNNHVVGSLVINIDAQTSHRITDYLHEKTEVIWEVL</sequence>
<keyword evidence="9" id="KW-0029">Amino-acid transport</keyword>
<reference evidence="12 13" key="1">
    <citation type="submission" date="2012-06" db="EMBL/GenBank/DDBJ databases">
        <title>Complete sequence of Sulfurospirillum barnesii SES-3.</title>
        <authorList>
            <consortium name="US DOE Joint Genome Institute"/>
            <person name="Lucas S."/>
            <person name="Han J."/>
            <person name="Lapidus A."/>
            <person name="Cheng J.-F."/>
            <person name="Goodwin L."/>
            <person name="Pitluck S."/>
            <person name="Peters L."/>
            <person name="Ovchinnikova G."/>
            <person name="Lu M."/>
            <person name="Detter J.C."/>
            <person name="Han C."/>
            <person name="Tapia R."/>
            <person name="Land M."/>
            <person name="Hauser L."/>
            <person name="Kyrpides N."/>
            <person name="Ivanova N."/>
            <person name="Pagani I."/>
            <person name="Stolz J."/>
            <person name="Arkin A."/>
            <person name="Dehal P."/>
            <person name="Oremland R."/>
            <person name="Saltikov C."/>
            <person name="Basu P."/>
            <person name="Hollibaugh J."/>
            <person name="Newman D."/>
            <person name="Stolyar S."/>
            <person name="Hazen T."/>
            <person name="Woyke T."/>
        </authorList>
    </citation>
    <scope>NUCLEOTIDE SEQUENCE [LARGE SCALE GENOMIC DNA]</scope>
    <source>
        <strain evidence="13">ATCC 700032 / DSM 10660 / SES-3</strain>
    </source>
</reference>
<keyword evidence="4" id="KW-0813">Transport</keyword>
<dbReference type="SMART" id="SM00382">
    <property type="entry name" value="AAA"/>
    <property type="match status" value="1"/>
</dbReference>
<dbReference type="PANTHER" id="PTHR43166:SF30">
    <property type="entry name" value="METHIONINE IMPORT ATP-BINDING PROTEIN METN"/>
    <property type="match status" value="1"/>
</dbReference>
<keyword evidence="6" id="KW-0547">Nucleotide-binding</keyword>
<dbReference type="PATRIC" id="fig|760154.4.peg.390"/>
<evidence type="ECO:0000256" key="2">
    <source>
        <dbReference type="ARBA" id="ARBA00005417"/>
    </source>
</evidence>
<dbReference type="STRING" id="760154.Sulba_0393"/>
<dbReference type="FunFam" id="3.40.50.300:FF:000056">
    <property type="entry name" value="Cell division ATP-binding protein FtsE"/>
    <property type="match status" value="1"/>
</dbReference>
<dbReference type="PROSITE" id="PS50893">
    <property type="entry name" value="ABC_TRANSPORTER_2"/>
    <property type="match status" value="1"/>
</dbReference>
<name>I3XUT8_SULBS</name>
<dbReference type="Gene3D" id="3.30.70.260">
    <property type="match status" value="1"/>
</dbReference>
<dbReference type="GO" id="GO:0005524">
    <property type="term" value="F:ATP binding"/>
    <property type="evidence" value="ECO:0007669"/>
    <property type="project" value="UniProtKB-KW"/>
</dbReference>
<gene>
    <name evidence="12" type="ordered locus">Sulba_0393</name>
</gene>
<dbReference type="InterPro" id="IPR045865">
    <property type="entry name" value="ACT-like_dom_sf"/>
</dbReference>
<dbReference type="eggNOG" id="COG1135">
    <property type="taxonomic scope" value="Bacteria"/>
</dbReference>
<dbReference type="InterPro" id="IPR003593">
    <property type="entry name" value="AAA+_ATPase"/>
</dbReference>
<comment type="similarity">
    <text evidence="2">Belongs to the ABC transporter superfamily.</text>
</comment>
<dbReference type="SUPFAM" id="SSF52540">
    <property type="entry name" value="P-loop containing nucleoside triphosphate hydrolases"/>
    <property type="match status" value="1"/>
</dbReference>
<evidence type="ECO:0000256" key="6">
    <source>
        <dbReference type="ARBA" id="ARBA00022741"/>
    </source>
</evidence>
<evidence type="ECO:0000256" key="10">
    <source>
        <dbReference type="ARBA" id="ARBA00023136"/>
    </source>
</evidence>
<evidence type="ECO:0000313" key="13">
    <source>
        <dbReference type="Proteomes" id="UP000006176"/>
    </source>
</evidence>
<dbReference type="KEGG" id="sba:Sulba_0393"/>
<organism evidence="12 13">
    <name type="scientific">Sulfurospirillum barnesii (strain ATCC 700032 / DSM 10660 / SES-3)</name>
    <dbReference type="NCBI Taxonomy" id="760154"/>
    <lineage>
        <taxon>Bacteria</taxon>
        <taxon>Pseudomonadati</taxon>
        <taxon>Campylobacterota</taxon>
        <taxon>Epsilonproteobacteria</taxon>
        <taxon>Campylobacterales</taxon>
        <taxon>Sulfurospirillaceae</taxon>
        <taxon>Sulfurospirillum</taxon>
    </lineage>
</organism>
<evidence type="ECO:0000256" key="3">
    <source>
        <dbReference type="ARBA" id="ARBA00020019"/>
    </source>
</evidence>
<dbReference type="GO" id="GO:0016887">
    <property type="term" value="F:ATP hydrolysis activity"/>
    <property type="evidence" value="ECO:0007669"/>
    <property type="project" value="InterPro"/>
</dbReference>
<keyword evidence="13" id="KW-1185">Reference proteome</keyword>
<keyword evidence="7" id="KW-0067">ATP-binding</keyword>
<comment type="function">
    <text evidence="1">Part of the ABC transporter FtsEX involved in cellular division. Important for assembly or stability of the septal ring.</text>
</comment>
<dbReference type="InterPro" id="IPR018449">
    <property type="entry name" value="NIL_domain"/>
</dbReference>
<keyword evidence="10" id="KW-0472">Membrane</keyword>
<dbReference type="Pfam" id="PF09383">
    <property type="entry name" value="NIL"/>
    <property type="match status" value="1"/>
</dbReference>
<dbReference type="EMBL" id="CP003333">
    <property type="protein sequence ID" value="AFL67712.1"/>
    <property type="molecule type" value="Genomic_DNA"/>
</dbReference>
<feature type="domain" description="ABC transporter" evidence="11">
    <location>
        <begin position="2"/>
        <end position="237"/>
    </location>
</feature>
<evidence type="ECO:0000256" key="1">
    <source>
        <dbReference type="ARBA" id="ARBA00002579"/>
    </source>
</evidence>
<keyword evidence="5" id="KW-1003">Cell membrane</keyword>
<evidence type="ECO:0000256" key="5">
    <source>
        <dbReference type="ARBA" id="ARBA00022475"/>
    </source>
</evidence>
<dbReference type="InterPro" id="IPR050086">
    <property type="entry name" value="MetN_ABC_transporter-like"/>
</dbReference>
<dbReference type="SUPFAM" id="SSF55021">
    <property type="entry name" value="ACT-like"/>
    <property type="match status" value="1"/>
</dbReference>
<dbReference type="Pfam" id="PF00005">
    <property type="entry name" value="ABC_tran"/>
    <property type="match status" value="1"/>
</dbReference>
<evidence type="ECO:0000313" key="12">
    <source>
        <dbReference type="EMBL" id="AFL67712.1"/>
    </source>
</evidence>
<dbReference type="InterPro" id="IPR017871">
    <property type="entry name" value="ABC_transporter-like_CS"/>
</dbReference>
<dbReference type="PANTHER" id="PTHR43166">
    <property type="entry name" value="AMINO ACID IMPORT ATP-BINDING PROTEIN"/>
    <property type="match status" value="1"/>
</dbReference>
<protein>
    <recommendedName>
        <fullName evidence="3">Cell division ATP-binding protein FtsE</fullName>
    </recommendedName>
</protein>
<dbReference type="HOGENOM" id="CLU_000604_1_3_7"/>
<dbReference type="InterPro" id="IPR003439">
    <property type="entry name" value="ABC_transporter-like_ATP-bd"/>
</dbReference>
<evidence type="ECO:0000256" key="7">
    <source>
        <dbReference type="ARBA" id="ARBA00022840"/>
    </source>
</evidence>
<dbReference type="AlphaFoldDB" id="I3XUT8"/>
<proteinExistence type="inferred from homology"/>
<evidence type="ECO:0000256" key="4">
    <source>
        <dbReference type="ARBA" id="ARBA00022448"/>
    </source>
</evidence>
<dbReference type="CDD" id="cd03258">
    <property type="entry name" value="ABC_MetN_methionine_transporter"/>
    <property type="match status" value="1"/>
</dbReference>
<evidence type="ECO:0000259" key="11">
    <source>
        <dbReference type="PROSITE" id="PS50893"/>
    </source>
</evidence>
<evidence type="ECO:0000256" key="8">
    <source>
        <dbReference type="ARBA" id="ARBA00022967"/>
    </source>
</evidence>
<dbReference type="GO" id="GO:0005886">
    <property type="term" value="C:plasma membrane"/>
    <property type="evidence" value="ECO:0007669"/>
    <property type="project" value="UniProtKB-ARBA"/>
</dbReference>
<dbReference type="RefSeq" id="WP_014768592.1">
    <property type="nucleotide sequence ID" value="NC_018002.1"/>
</dbReference>
<dbReference type="OrthoDB" id="9809450at2"/>
<dbReference type="InterPro" id="IPR041701">
    <property type="entry name" value="MetN_ABC"/>
</dbReference>
<dbReference type="GO" id="GO:0006865">
    <property type="term" value="P:amino acid transport"/>
    <property type="evidence" value="ECO:0007669"/>
    <property type="project" value="UniProtKB-KW"/>
</dbReference>
<dbReference type="Proteomes" id="UP000006176">
    <property type="component" value="Chromosome"/>
</dbReference>
<accession>I3XUT8</accession>